<dbReference type="RefSeq" id="WP_213123947.1">
    <property type="nucleotide sequence ID" value="NZ_JAGYPG010000001.1"/>
</dbReference>
<protein>
    <submittedName>
        <fullName evidence="1">Uncharacterized protein</fullName>
    </submittedName>
</protein>
<proteinExistence type="predicted"/>
<evidence type="ECO:0000313" key="2">
    <source>
        <dbReference type="Proteomes" id="UP000681414"/>
    </source>
</evidence>
<accession>A0A942TDH6</accession>
<name>A0A942TDH6_9BACI</name>
<comment type="caution">
    <text evidence="1">The sequence shown here is derived from an EMBL/GenBank/DDBJ whole genome shotgun (WGS) entry which is preliminary data.</text>
</comment>
<reference evidence="1 2" key="1">
    <citation type="submission" date="2021-05" db="EMBL/GenBank/DDBJ databases">
        <title>Novel Bacillus species.</title>
        <authorList>
            <person name="Liu G."/>
        </authorList>
    </citation>
    <scope>NUCLEOTIDE SEQUENCE [LARGE SCALE GENOMIC DNA]</scope>
    <source>
        <strain evidence="2">FJAT-49780</strain>
    </source>
</reference>
<sequence>MRANEQNRIASFNSTQLFSLNFKNSIEKECYTIMEEPISEYGLSLTEIKSFKKKMGRS</sequence>
<organism evidence="1 2">
    <name type="scientific">Lederbergia citri</name>
    <dbReference type="NCBI Taxonomy" id="2833580"/>
    <lineage>
        <taxon>Bacteria</taxon>
        <taxon>Bacillati</taxon>
        <taxon>Bacillota</taxon>
        <taxon>Bacilli</taxon>
        <taxon>Bacillales</taxon>
        <taxon>Bacillaceae</taxon>
        <taxon>Lederbergia</taxon>
    </lineage>
</organism>
<keyword evidence="2" id="KW-1185">Reference proteome</keyword>
<gene>
    <name evidence="1" type="ORF">KHA97_06840</name>
</gene>
<dbReference type="Proteomes" id="UP000681414">
    <property type="component" value="Unassembled WGS sequence"/>
</dbReference>
<dbReference type="AlphaFoldDB" id="A0A942TDH6"/>
<evidence type="ECO:0000313" key="1">
    <source>
        <dbReference type="EMBL" id="MBS4194791.1"/>
    </source>
</evidence>
<dbReference type="EMBL" id="JAGYPG010000001">
    <property type="protein sequence ID" value="MBS4194791.1"/>
    <property type="molecule type" value="Genomic_DNA"/>
</dbReference>